<dbReference type="InterPro" id="IPR001789">
    <property type="entry name" value="Sig_transdc_resp-reg_receiver"/>
</dbReference>
<dbReference type="GO" id="GO:0003677">
    <property type="term" value="F:DNA binding"/>
    <property type="evidence" value="ECO:0007669"/>
    <property type="project" value="UniProtKB-KW"/>
</dbReference>
<dbReference type="SMART" id="SM00448">
    <property type="entry name" value="REC"/>
    <property type="match status" value="1"/>
</dbReference>
<dbReference type="InterPro" id="IPR011006">
    <property type="entry name" value="CheY-like_superfamily"/>
</dbReference>
<evidence type="ECO:0000256" key="1">
    <source>
        <dbReference type="ARBA" id="ARBA00022553"/>
    </source>
</evidence>
<evidence type="ECO:0000256" key="2">
    <source>
        <dbReference type="ARBA" id="ARBA00023015"/>
    </source>
</evidence>
<dbReference type="InterPro" id="IPR039420">
    <property type="entry name" value="WalR-like"/>
</dbReference>
<dbReference type="RefSeq" id="WP_190248097.1">
    <property type="nucleotide sequence ID" value="NZ_BMPI01000003.1"/>
</dbReference>
<dbReference type="EMBL" id="BMPI01000003">
    <property type="protein sequence ID" value="GGM07531.1"/>
    <property type="molecule type" value="Genomic_DNA"/>
</dbReference>
<dbReference type="AlphaFoldDB" id="A0A917T405"/>
<evidence type="ECO:0000259" key="6">
    <source>
        <dbReference type="PROSITE" id="PS50043"/>
    </source>
</evidence>
<dbReference type="Gene3D" id="3.40.50.2300">
    <property type="match status" value="1"/>
</dbReference>
<dbReference type="GO" id="GO:0000160">
    <property type="term" value="P:phosphorelay signal transduction system"/>
    <property type="evidence" value="ECO:0007669"/>
    <property type="project" value="InterPro"/>
</dbReference>
<keyword evidence="3 8" id="KW-0238">DNA-binding</keyword>
<dbReference type="Proteomes" id="UP000642070">
    <property type="component" value="Unassembled WGS sequence"/>
</dbReference>
<feature type="domain" description="HTH luxR-type" evidence="6">
    <location>
        <begin position="145"/>
        <end position="210"/>
    </location>
</feature>
<dbReference type="PANTHER" id="PTHR43214">
    <property type="entry name" value="TWO-COMPONENT RESPONSE REGULATOR"/>
    <property type="match status" value="1"/>
</dbReference>
<evidence type="ECO:0000313" key="8">
    <source>
        <dbReference type="EMBL" id="GGM07531.1"/>
    </source>
</evidence>
<dbReference type="Pfam" id="PF00072">
    <property type="entry name" value="Response_reg"/>
    <property type="match status" value="1"/>
</dbReference>
<dbReference type="SUPFAM" id="SSF52172">
    <property type="entry name" value="CheY-like"/>
    <property type="match status" value="1"/>
</dbReference>
<keyword evidence="9" id="KW-1185">Reference proteome</keyword>
<dbReference type="Pfam" id="PF00196">
    <property type="entry name" value="GerE"/>
    <property type="match status" value="1"/>
</dbReference>
<proteinExistence type="predicted"/>
<keyword evidence="1 5" id="KW-0597">Phosphoprotein</keyword>
<feature type="modified residue" description="4-aspartylphosphate" evidence="5">
    <location>
        <position position="57"/>
    </location>
</feature>
<keyword evidence="2" id="KW-0805">Transcription regulation</keyword>
<feature type="domain" description="Response regulatory" evidence="7">
    <location>
        <begin position="2"/>
        <end position="123"/>
    </location>
</feature>
<dbReference type="InterPro" id="IPR058245">
    <property type="entry name" value="NreC/VraR/RcsB-like_REC"/>
</dbReference>
<dbReference type="SMART" id="SM00421">
    <property type="entry name" value="HTH_LUXR"/>
    <property type="match status" value="1"/>
</dbReference>
<sequence length="217" mass="22760">MRIAIVDDDPLVRLGLRAVLAAEPGWAVVGEAADGAAAVAAFGGAAGAERPDLILMDIRMPGGMDGIEATRRITASAPAVRVLVLTTFEVDEDVYRALRAGAAGFVLKRTPPAQLIEAVRVAGTGESLLLPSSTRGVIERFAVPSGPALPDLSDREREVLRLLARGRSNAEIAQELYLGIQTVKSHVATLLAKLGVRDRTQAVIAAYESGFVRPGSS</sequence>
<dbReference type="InterPro" id="IPR000792">
    <property type="entry name" value="Tscrpt_reg_LuxR_C"/>
</dbReference>
<dbReference type="PROSITE" id="PS50043">
    <property type="entry name" value="HTH_LUXR_2"/>
    <property type="match status" value="1"/>
</dbReference>
<name>A0A917T405_9ACTN</name>
<dbReference type="CDD" id="cd06170">
    <property type="entry name" value="LuxR_C_like"/>
    <property type="match status" value="1"/>
</dbReference>
<dbReference type="PROSITE" id="PS50110">
    <property type="entry name" value="RESPONSE_REGULATORY"/>
    <property type="match status" value="1"/>
</dbReference>
<protein>
    <submittedName>
        <fullName evidence="8">DNA-binding response regulator</fullName>
    </submittedName>
</protein>
<evidence type="ECO:0000256" key="3">
    <source>
        <dbReference type="ARBA" id="ARBA00023125"/>
    </source>
</evidence>
<evidence type="ECO:0000313" key="9">
    <source>
        <dbReference type="Proteomes" id="UP000642070"/>
    </source>
</evidence>
<reference evidence="8" key="1">
    <citation type="journal article" date="2014" name="Int. J. Syst. Evol. Microbiol.">
        <title>Complete genome sequence of Corynebacterium casei LMG S-19264T (=DSM 44701T), isolated from a smear-ripened cheese.</title>
        <authorList>
            <consortium name="US DOE Joint Genome Institute (JGI-PGF)"/>
            <person name="Walter F."/>
            <person name="Albersmeier A."/>
            <person name="Kalinowski J."/>
            <person name="Ruckert C."/>
        </authorList>
    </citation>
    <scope>NUCLEOTIDE SEQUENCE</scope>
    <source>
        <strain evidence="8">JCM 19831</strain>
    </source>
</reference>
<dbReference type="PANTHER" id="PTHR43214:SF24">
    <property type="entry name" value="TRANSCRIPTIONAL REGULATORY PROTEIN NARL-RELATED"/>
    <property type="match status" value="1"/>
</dbReference>
<dbReference type="PRINTS" id="PR00038">
    <property type="entry name" value="HTHLUXR"/>
</dbReference>
<gene>
    <name evidence="8" type="ORF">GCM10007977_005730</name>
</gene>
<organism evidence="8 9">
    <name type="scientific">Dactylosporangium sucinum</name>
    <dbReference type="NCBI Taxonomy" id="1424081"/>
    <lineage>
        <taxon>Bacteria</taxon>
        <taxon>Bacillati</taxon>
        <taxon>Actinomycetota</taxon>
        <taxon>Actinomycetes</taxon>
        <taxon>Micromonosporales</taxon>
        <taxon>Micromonosporaceae</taxon>
        <taxon>Dactylosporangium</taxon>
    </lineage>
</organism>
<evidence type="ECO:0000256" key="5">
    <source>
        <dbReference type="PROSITE-ProRule" id="PRU00169"/>
    </source>
</evidence>
<keyword evidence="4" id="KW-0804">Transcription</keyword>
<dbReference type="GO" id="GO:0006355">
    <property type="term" value="P:regulation of DNA-templated transcription"/>
    <property type="evidence" value="ECO:0007669"/>
    <property type="project" value="InterPro"/>
</dbReference>
<evidence type="ECO:0000259" key="7">
    <source>
        <dbReference type="PROSITE" id="PS50110"/>
    </source>
</evidence>
<dbReference type="CDD" id="cd17535">
    <property type="entry name" value="REC_NarL-like"/>
    <property type="match status" value="1"/>
</dbReference>
<evidence type="ECO:0000256" key="4">
    <source>
        <dbReference type="ARBA" id="ARBA00023163"/>
    </source>
</evidence>
<dbReference type="InterPro" id="IPR016032">
    <property type="entry name" value="Sig_transdc_resp-reg_C-effctor"/>
</dbReference>
<comment type="caution">
    <text evidence="8">The sequence shown here is derived from an EMBL/GenBank/DDBJ whole genome shotgun (WGS) entry which is preliminary data.</text>
</comment>
<accession>A0A917T405</accession>
<reference evidence="8" key="2">
    <citation type="submission" date="2020-09" db="EMBL/GenBank/DDBJ databases">
        <authorList>
            <person name="Sun Q."/>
            <person name="Ohkuma M."/>
        </authorList>
    </citation>
    <scope>NUCLEOTIDE SEQUENCE</scope>
    <source>
        <strain evidence="8">JCM 19831</strain>
    </source>
</reference>
<dbReference type="SUPFAM" id="SSF46894">
    <property type="entry name" value="C-terminal effector domain of the bipartite response regulators"/>
    <property type="match status" value="1"/>
</dbReference>